<dbReference type="EMBL" id="REFO01000012">
    <property type="protein sequence ID" value="RMA96193.1"/>
    <property type="molecule type" value="Genomic_DNA"/>
</dbReference>
<dbReference type="Gene3D" id="3.90.1720.10">
    <property type="entry name" value="endopeptidase domain like (from Nostoc punctiforme)"/>
    <property type="match status" value="1"/>
</dbReference>
<dbReference type="InterPro" id="IPR051202">
    <property type="entry name" value="Peptidase_C40"/>
</dbReference>
<keyword evidence="7" id="KW-1185">Reference proteome</keyword>
<dbReference type="GO" id="GO:0006508">
    <property type="term" value="P:proteolysis"/>
    <property type="evidence" value="ECO:0007669"/>
    <property type="project" value="UniProtKB-KW"/>
</dbReference>
<dbReference type="Proteomes" id="UP000280842">
    <property type="component" value="Unassembled WGS sequence"/>
</dbReference>
<organism evidence="6 7">
    <name type="scientific">Hydrogenothermus marinus</name>
    <dbReference type="NCBI Taxonomy" id="133270"/>
    <lineage>
        <taxon>Bacteria</taxon>
        <taxon>Pseudomonadati</taxon>
        <taxon>Aquificota</taxon>
        <taxon>Aquificia</taxon>
        <taxon>Aquificales</taxon>
        <taxon>Hydrogenothermaceae</taxon>
        <taxon>Hydrogenothermus</taxon>
    </lineage>
</organism>
<dbReference type="InterPro" id="IPR038765">
    <property type="entry name" value="Papain-like_cys_pep_sf"/>
</dbReference>
<evidence type="ECO:0000313" key="6">
    <source>
        <dbReference type="EMBL" id="RMA96193.1"/>
    </source>
</evidence>
<dbReference type="PANTHER" id="PTHR47053:SF4">
    <property type="entry name" value="ENDOPEPTIDASE LYTE-RELATED"/>
    <property type="match status" value="1"/>
</dbReference>
<dbReference type="PROSITE" id="PS51935">
    <property type="entry name" value="NLPC_P60"/>
    <property type="match status" value="1"/>
</dbReference>
<evidence type="ECO:0000256" key="2">
    <source>
        <dbReference type="ARBA" id="ARBA00022670"/>
    </source>
</evidence>
<evidence type="ECO:0000256" key="4">
    <source>
        <dbReference type="ARBA" id="ARBA00022807"/>
    </source>
</evidence>
<name>A0A3M0BFK0_9AQUI</name>
<keyword evidence="2" id="KW-0645">Protease</keyword>
<dbReference type="AlphaFoldDB" id="A0A3M0BFK0"/>
<comment type="caution">
    <text evidence="6">The sequence shown here is derived from an EMBL/GenBank/DDBJ whole genome shotgun (WGS) entry which is preliminary data.</text>
</comment>
<dbReference type="InterPro" id="IPR000064">
    <property type="entry name" value="NLP_P60_dom"/>
</dbReference>
<evidence type="ECO:0000313" key="7">
    <source>
        <dbReference type="Proteomes" id="UP000280842"/>
    </source>
</evidence>
<sequence>MKKYLILLLISFTAFAGNIEVFNSYKHFKNDYAKKRFLAEMIDDKLPATKFQSQIVDLAIGLLGIKYRFGGETVNGMDCSAFVQKVYRMAGIDLPRTARYQAQFGIFVSKEDLQPGDLLFFQTYAKFPSHVGIYVGEGKMIHASSSGKRIIISNINKDYYLRHFLFAKRIYLYDPKVALNTEVKNGKN</sequence>
<keyword evidence="3" id="KW-0378">Hydrolase</keyword>
<dbReference type="RefSeq" id="WP_245960333.1">
    <property type="nucleotide sequence ID" value="NZ_REFO01000012.1"/>
</dbReference>
<gene>
    <name evidence="6" type="ORF">CLV39_1212</name>
</gene>
<keyword evidence="4" id="KW-0788">Thiol protease</keyword>
<dbReference type="GO" id="GO:0008234">
    <property type="term" value="F:cysteine-type peptidase activity"/>
    <property type="evidence" value="ECO:0007669"/>
    <property type="project" value="UniProtKB-KW"/>
</dbReference>
<reference evidence="6 7" key="1">
    <citation type="submission" date="2018-10" db="EMBL/GenBank/DDBJ databases">
        <title>Genomic Encyclopedia of Archaeal and Bacterial Type Strains, Phase II (KMG-II): from individual species to whole genera.</title>
        <authorList>
            <person name="Goeker M."/>
        </authorList>
    </citation>
    <scope>NUCLEOTIDE SEQUENCE [LARGE SCALE GENOMIC DNA]</scope>
    <source>
        <strain evidence="6 7">VM1</strain>
    </source>
</reference>
<evidence type="ECO:0000256" key="1">
    <source>
        <dbReference type="ARBA" id="ARBA00007074"/>
    </source>
</evidence>
<accession>A0A3M0BFK0</accession>
<proteinExistence type="inferred from homology"/>
<dbReference type="SUPFAM" id="SSF54001">
    <property type="entry name" value="Cysteine proteinases"/>
    <property type="match status" value="1"/>
</dbReference>
<evidence type="ECO:0000256" key="3">
    <source>
        <dbReference type="ARBA" id="ARBA00022801"/>
    </source>
</evidence>
<protein>
    <submittedName>
        <fullName evidence="6">NlpC/P60 family protein</fullName>
    </submittedName>
</protein>
<dbReference type="Pfam" id="PF00877">
    <property type="entry name" value="NLPC_P60"/>
    <property type="match status" value="1"/>
</dbReference>
<feature type="domain" description="NlpC/P60" evidence="5">
    <location>
        <begin position="49"/>
        <end position="171"/>
    </location>
</feature>
<evidence type="ECO:0000259" key="5">
    <source>
        <dbReference type="PROSITE" id="PS51935"/>
    </source>
</evidence>
<comment type="similarity">
    <text evidence="1">Belongs to the peptidase C40 family.</text>
</comment>
<dbReference type="PANTHER" id="PTHR47053">
    <property type="entry name" value="MUREIN DD-ENDOPEPTIDASE MEPH-RELATED"/>
    <property type="match status" value="1"/>
</dbReference>